<dbReference type="Pfam" id="PF00941">
    <property type="entry name" value="FAD_binding_5"/>
    <property type="match status" value="1"/>
</dbReference>
<name>A0ABS4GXA4_9BACL</name>
<dbReference type="InterPro" id="IPR016169">
    <property type="entry name" value="FAD-bd_PCMH_sub2"/>
</dbReference>
<evidence type="ECO:0000313" key="6">
    <source>
        <dbReference type="Proteomes" id="UP001519343"/>
    </source>
</evidence>
<gene>
    <name evidence="5" type="ORF">J2Z37_004930</name>
</gene>
<sequence length="279" mass="31327">MIPYNFDYEKPSSFSEAISIYEKWEVDGKNPIYYCGGTEIITMARMDQIQTKGVIDIKGMPECLDFGWEKDQLVIGAAIPLAKLEEEKAFPLLSRVCNRIADHTSRCKITIGGNITGKINYREAVLPLLVADATCVIASKTGMKQIPIHDVFDGKVQIQPPEFLLQVRVERKMTTLPYLSEKRTKIDRIGYPVVSLAAIHAEDGIRIAFSGLCTDPFRSLSVEEELNNRSQSLESKVQSAIEKISVPILDDHHASSAYRKFILSNLLVDIIKEFDEVSE</sequence>
<dbReference type="InterPro" id="IPR016166">
    <property type="entry name" value="FAD-bd_PCMH"/>
</dbReference>
<dbReference type="Gene3D" id="3.30.465.10">
    <property type="match status" value="1"/>
</dbReference>
<evidence type="ECO:0000256" key="2">
    <source>
        <dbReference type="ARBA" id="ARBA00022827"/>
    </source>
</evidence>
<evidence type="ECO:0000256" key="3">
    <source>
        <dbReference type="ARBA" id="ARBA00023002"/>
    </source>
</evidence>
<dbReference type="InterPro" id="IPR051312">
    <property type="entry name" value="Diverse_Substr_Oxidored"/>
</dbReference>
<dbReference type="RefSeq" id="WP_209812881.1">
    <property type="nucleotide sequence ID" value="NZ_JAGGKT010000031.1"/>
</dbReference>
<keyword evidence="6" id="KW-1185">Reference proteome</keyword>
<keyword evidence="2" id="KW-0274">FAD</keyword>
<dbReference type="EMBL" id="JAGGKT010000031">
    <property type="protein sequence ID" value="MBP1934910.1"/>
    <property type="molecule type" value="Genomic_DNA"/>
</dbReference>
<dbReference type="Gene3D" id="3.30.390.50">
    <property type="entry name" value="CO dehydrogenase flavoprotein, C-terminal domain"/>
    <property type="match status" value="1"/>
</dbReference>
<dbReference type="SUPFAM" id="SSF55447">
    <property type="entry name" value="CO dehydrogenase flavoprotein C-terminal domain-like"/>
    <property type="match status" value="1"/>
</dbReference>
<accession>A0ABS4GXA4</accession>
<dbReference type="InterPro" id="IPR036318">
    <property type="entry name" value="FAD-bd_PCMH-like_sf"/>
</dbReference>
<keyword evidence="3" id="KW-0560">Oxidoreductase</keyword>
<evidence type="ECO:0000259" key="4">
    <source>
        <dbReference type="PROSITE" id="PS51387"/>
    </source>
</evidence>
<protein>
    <submittedName>
        <fullName evidence="5">CO/xanthine dehydrogenase FAD-binding subunit</fullName>
    </submittedName>
</protein>
<reference evidence="5 6" key="1">
    <citation type="submission" date="2021-03" db="EMBL/GenBank/DDBJ databases">
        <title>Genomic Encyclopedia of Type Strains, Phase IV (KMG-IV): sequencing the most valuable type-strain genomes for metagenomic binning, comparative biology and taxonomic classification.</title>
        <authorList>
            <person name="Goeker M."/>
        </authorList>
    </citation>
    <scope>NUCLEOTIDE SEQUENCE [LARGE SCALE GENOMIC DNA]</scope>
    <source>
        <strain evidence="5 6">DSM 24738</strain>
    </source>
</reference>
<proteinExistence type="predicted"/>
<dbReference type="PANTHER" id="PTHR42659:SF2">
    <property type="entry name" value="XANTHINE DEHYDROGENASE SUBUNIT C-RELATED"/>
    <property type="match status" value="1"/>
</dbReference>
<evidence type="ECO:0000313" key="5">
    <source>
        <dbReference type="EMBL" id="MBP1934910.1"/>
    </source>
</evidence>
<dbReference type="Gene3D" id="3.30.43.10">
    <property type="entry name" value="Uridine Diphospho-n-acetylenolpyruvylglucosamine Reductase, domain 2"/>
    <property type="match status" value="1"/>
</dbReference>
<dbReference type="SMART" id="SM01092">
    <property type="entry name" value="CO_deh_flav_C"/>
    <property type="match status" value="1"/>
</dbReference>
<dbReference type="PANTHER" id="PTHR42659">
    <property type="entry name" value="XANTHINE DEHYDROGENASE SUBUNIT C-RELATED"/>
    <property type="match status" value="1"/>
</dbReference>
<keyword evidence="1" id="KW-0285">Flavoprotein</keyword>
<dbReference type="Proteomes" id="UP001519343">
    <property type="component" value="Unassembled WGS sequence"/>
</dbReference>
<dbReference type="InterPro" id="IPR036683">
    <property type="entry name" value="CO_DH_flav_C_dom_sf"/>
</dbReference>
<dbReference type="InterPro" id="IPR005107">
    <property type="entry name" value="CO_DH_flav_C"/>
</dbReference>
<comment type="caution">
    <text evidence="5">The sequence shown here is derived from an EMBL/GenBank/DDBJ whole genome shotgun (WGS) entry which is preliminary data.</text>
</comment>
<organism evidence="5 6">
    <name type="scientific">Ammoniphilus resinae</name>
    <dbReference type="NCBI Taxonomy" id="861532"/>
    <lineage>
        <taxon>Bacteria</taxon>
        <taxon>Bacillati</taxon>
        <taxon>Bacillota</taxon>
        <taxon>Bacilli</taxon>
        <taxon>Bacillales</taxon>
        <taxon>Paenibacillaceae</taxon>
        <taxon>Aneurinibacillus group</taxon>
        <taxon>Ammoniphilus</taxon>
    </lineage>
</organism>
<evidence type="ECO:0000256" key="1">
    <source>
        <dbReference type="ARBA" id="ARBA00022630"/>
    </source>
</evidence>
<dbReference type="SUPFAM" id="SSF56176">
    <property type="entry name" value="FAD-binding/transporter-associated domain-like"/>
    <property type="match status" value="1"/>
</dbReference>
<dbReference type="InterPro" id="IPR002346">
    <property type="entry name" value="Mopterin_DH_FAD-bd"/>
</dbReference>
<feature type="domain" description="FAD-binding PCMH-type" evidence="4">
    <location>
        <begin position="1"/>
        <end position="174"/>
    </location>
</feature>
<dbReference type="PROSITE" id="PS51387">
    <property type="entry name" value="FAD_PCMH"/>
    <property type="match status" value="1"/>
</dbReference>
<dbReference type="InterPro" id="IPR016167">
    <property type="entry name" value="FAD-bd_PCMH_sub1"/>
</dbReference>